<dbReference type="RefSeq" id="WP_151967546.1">
    <property type="nucleotide sequence ID" value="NZ_AP019860.1"/>
</dbReference>
<keyword evidence="3" id="KW-1185">Reference proteome</keyword>
<protein>
    <recommendedName>
        <fullName evidence="1">Zinc finger CCCH-type TRM13 domain-containing protein</fullName>
    </recommendedName>
</protein>
<gene>
    <name evidence="2" type="ORF">UABAM_01695</name>
</gene>
<dbReference type="Pfam" id="PF11722">
    <property type="entry name" value="zf-TRM13_CCCH"/>
    <property type="match status" value="1"/>
</dbReference>
<evidence type="ECO:0000313" key="2">
    <source>
        <dbReference type="EMBL" id="BBM83343.1"/>
    </source>
</evidence>
<dbReference type="GO" id="GO:0008168">
    <property type="term" value="F:methyltransferase activity"/>
    <property type="evidence" value="ECO:0007669"/>
    <property type="project" value="InterPro"/>
</dbReference>
<dbReference type="KEGG" id="uam:UABAM_01695"/>
<dbReference type="InterPro" id="IPR021721">
    <property type="entry name" value="Znf_CCCH-type_TRM13"/>
</dbReference>
<sequence length="120" mass="14146">MRGISNCKFIGGSQDGKILEIISLHCRKRLCIESSTWFSKAKDAVKIVKGHSKYKDPDWFQSLCYVYEKQPKKKNDKFIVYQLIETRNIHRCEKYLENKQRMCLHEAQPGKKYCSTHKVS</sequence>
<evidence type="ECO:0000259" key="1">
    <source>
        <dbReference type="Pfam" id="PF11722"/>
    </source>
</evidence>
<dbReference type="AlphaFoldDB" id="A0A5S9F2P9"/>
<name>A0A5S9F2P9_UABAM</name>
<evidence type="ECO:0000313" key="3">
    <source>
        <dbReference type="Proteomes" id="UP000326354"/>
    </source>
</evidence>
<dbReference type="OrthoDB" id="9181732at2"/>
<dbReference type="Proteomes" id="UP000326354">
    <property type="component" value="Chromosome"/>
</dbReference>
<reference evidence="2 3" key="1">
    <citation type="submission" date="2019-08" db="EMBL/GenBank/DDBJ databases">
        <title>Complete genome sequence of Candidatus Uab amorphum.</title>
        <authorList>
            <person name="Shiratori T."/>
            <person name="Suzuki S."/>
            <person name="Kakizawa Y."/>
            <person name="Ishida K."/>
        </authorList>
    </citation>
    <scope>NUCLEOTIDE SEQUENCE [LARGE SCALE GENOMIC DNA]</scope>
    <source>
        <strain evidence="2 3">SRT547</strain>
    </source>
</reference>
<feature type="domain" description="Zinc finger CCCH-type TRM13" evidence="1">
    <location>
        <begin position="91"/>
        <end position="118"/>
    </location>
</feature>
<accession>A0A5S9F2P9</accession>
<organism evidence="2 3">
    <name type="scientific">Uabimicrobium amorphum</name>
    <dbReference type="NCBI Taxonomy" id="2596890"/>
    <lineage>
        <taxon>Bacteria</taxon>
        <taxon>Pseudomonadati</taxon>
        <taxon>Planctomycetota</taxon>
        <taxon>Candidatus Uabimicrobiia</taxon>
        <taxon>Candidatus Uabimicrobiales</taxon>
        <taxon>Candidatus Uabimicrobiaceae</taxon>
        <taxon>Candidatus Uabimicrobium</taxon>
    </lineage>
</organism>
<dbReference type="EMBL" id="AP019860">
    <property type="protein sequence ID" value="BBM83343.1"/>
    <property type="molecule type" value="Genomic_DNA"/>
</dbReference>
<proteinExistence type="predicted"/>